<keyword evidence="5 12" id="KW-0337">GPI-anchor biosynthesis</keyword>
<evidence type="ECO:0000256" key="10">
    <source>
        <dbReference type="ARBA" id="ARBA00022989"/>
    </source>
</evidence>
<comment type="similarity">
    <text evidence="3 12">Belongs to the PIGV family.</text>
</comment>
<evidence type="ECO:0000313" key="13">
    <source>
        <dbReference type="EMBL" id="AGE96640.1"/>
    </source>
</evidence>
<keyword evidence="7 12" id="KW-0808">Transferase</keyword>
<dbReference type="InterPro" id="IPR007315">
    <property type="entry name" value="PIG-V/Gpi18"/>
</dbReference>
<organism evidence="13">
    <name type="scientific">Encephalitozoon cuniculi</name>
    <name type="common">Microsporidian parasite</name>
    <dbReference type="NCBI Taxonomy" id="6035"/>
    <lineage>
        <taxon>Eukaryota</taxon>
        <taxon>Fungi</taxon>
        <taxon>Fungi incertae sedis</taxon>
        <taxon>Microsporidia</taxon>
        <taxon>Unikaryonidae</taxon>
        <taxon>Encephalitozoon</taxon>
    </lineage>
</organism>
<accession>M1KBR1</accession>
<feature type="transmembrane region" description="Helical" evidence="12">
    <location>
        <begin position="370"/>
        <end position="390"/>
    </location>
</feature>
<evidence type="ECO:0000256" key="1">
    <source>
        <dbReference type="ARBA" id="ARBA00004477"/>
    </source>
</evidence>
<evidence type="ECO:0000256" key="5">
    <source>
        <dbReference type="ARBA" id="ARBA00022502"/>
    </source>
</evidence>
<feature type="transmembrane region" description="Helical" evidence="12">
    <location>
        <begin position="320"/>
        <end position="340"/>
    </location>
</feature>
<gene>
    <name evidence="13" type="ORF">ECU09_0560</name>
</gene>
<feature type="transmembrane region" description="Helical" evidence="12">
    <location>
        <begin position="32"/>
        <end position="55"/>
    </location>
</feature>
<dbReference type="PANTHER" id="PTHR12468:SF2">
    <property type="entry name" value="GPI MANNOSYLTRANSFERASE 2"/>
    <property type="match status" value="1"/>
</dbReference>
<comment type="function">
    <text evidence="12">Mannosyltransferase involved in glycosylphosphatidylinositol-anchor biosynthesis.</text>
</comment>
<evidence type="ECO:0000256" key="3">
    <source>
        <dbReference type="ARBA" id="ARBA00008698"/>
    </source>
</evidence>
<proteinExistence type="inferred from homology"/>
<evidence type="ECO:0000256" key="7">
    <source>
        <dbReference type="ARBA" id="ARBA00022679"/>
    </source>
</evidence>
<evidence type="ECO:0000256" key="2">
    <source>
        <dbReference type="ARBA" id="ARBA00004687"/>
    </source>
</evidence>
<dbReference type="GO" id="GO:0005789">
    <property type="term" value="C:endoplasmic reticulum membrane"/>
    <property type="evidence" value="ECO:0007669"/>
    <property type="project" value="UniProtKB-SubCell"/>
</dbReference>
<feature type="transmembrane region" description="Helical" evidence="12">
    <location>
        <begin position="152"/>
        <end position="185"/>
    </location>
</feature>
<keyword evidence="6 12" id="KW-0328">Glycosyltransferase</keyword>
<reference evidence="13" key="1">
    <citation type="journal article" date="2013" name="Eukaryot. Cell">
        <title>Extremely Reduced Levels of Heterozygosity in the Vertebrate Pathogen Encephalitozoon cuniculi.</title>
        <authorList>
            <person name="Selman M."/>
            <person name="Sak B."/>
            <person name="Kvac M."/>
            <person name="Farinelli L."/>
            <person name="Weiss L.M."/>
            <person name="Corradi N."/>
        </authorList>
    </citation>
    <scope>NUCLEOTIDE SEQUENCE</scope>
</reference>
<dbReference type="GO" id="GO:0000009">
    <property type="term" value="F:alpha-1,6-mannosyltransferase activity"/>
    <property type="evidence" value="ECO:0007669"/>
    <property type="project" value="InterPro"/>
</dbReference>
<dbReference type="UniPathway" id="UPA00196"/>
<dbReference type="VEuPathDB" id="MicrosporidiaDB:AEWR_090580"/>
<keyword evidence="9 12" id="KW-0256">Endoplasmic reticulum</keyword>
<comment type="pathway">
    <text evidence="2 12">Glycolipid biosynthesis; glycosylphosphatidylinositol-anchor biosynthesis.</text>
</comment>
<evidence type="ECO:0000256" key="8">
    <source>
        <dbReference type="ARBA" id="ARBA00022692"/>
    </source>
</evidence>
<feature type="transmembrane region" description="Helical" evidence="12">
    <location>
        <begin position="120"/>
        <end position="140"/>
    </location>
</feature>
<dbReference type="Pfam" id="PF04188">
    <property type="entry name" value="Mannosyl_trans2"/>
    <property type="match status" value="2"/>
</dbReference>
<evidence type="ECO:0000256" key="4">
    <source>
        <dbReference type="ARBA" id="ARBA00013795"/>
    </source>
</evidence>
<dbReference type="VEuPathDB" id="MicrosporidiaDB:M970_090580"/>
<evidence type="ECO:0000256" key="12">
    <source>
        <dbReference type="RuleBase" id="RU363112"/>
    </source>
</evidence>
<feature type="transmembrane region" description="Helical" evidence="12">
    <location>
        <begin position="278"/>
        <end position="299"/>
    </location>
</feature>
<dbReference type="GO" id="GO:0031501">
    <property type="term" value="C:mannosyltransferase complex"/>
    <property type="evidence" value="ECO:0007669"/>
    <property type="project" value="TreeGrafter"/>
</dbReference>
<dbReference type="PANTHER" id="PTHR12468">
    <property type="entry name" value="GPI MANNOSYLTRANSFERASE 2"/>
    <property type="match status" value="1"/>
</dbReference>
<feature type="transmembrane region" description="Helical" evidence="12">
    <location>
        <begin position="222"/>
        <end position="239"/>
    </location>
</feature>
<keyword evidence="8 12" id="KW-0812">Transmembrane</keyword>
<comment type="subcellular location">
    <subcellularLocation>
        <location evidence="1 12">Endoplasmic reticulum membrane</location>
        <topology evidence="1 12">Multi-pass membrane protein</topology>
    </subcellularLocation>
</comment>
<keyword evidence="11 12" id="KW-0472">Membrane</keyword>
<evidence type="ECO:0000256" key="6">
    <source>
        <dbReference type="ARBA" id="ARBA00022676"/>
    </source>
</evidence>
<evidence type="ECO:0000256" key="11">
    <source>
        <dbReference type="ARBA" id="ARBA00023136"/>
    </source>
</evidence>
<dbReference type="AlphaFoldDB" id="M1KBR1"/>
<dbReference type="EC" id="2.4.1.-" evidence="12"/>
<name>M1KBR1_ENCCN</name>
<dbReference type="VEuPathDB" id="MicrosporidiaDB:AEWD_090580"/>
<protein>
    <recommendedName>
        <fullName evidence="4 12">GPI mannosyltransferase 2</fullName>
        <ecNumber evidence="12">2.4.1.-</ecNumber>
    </recommendedName>
</protein>
<dbReference type="EMBL" id="KC513633">
    <property type="protein sequence ID" value="AGE96640.1"/>
    <property type="molecule type" value="Genomic_DNA"/>
</dbReference>
<sequence length="393" mass="45867">MGCIILLDLLSRNKQTLKYLPMGIMLDKRTLGIIRLATISRVFYIGISYVASLLLPRFDKSTELVPSRSCMKFLLSWDAIHFLEIMERGYKRAHAAAFFPLLPYVSRCINKLLPTEPHTTGVLVSCTASVLSSALLYIISRRRYGDKMARMGCVLFIFNPASIVYTAMYSESLFMLLFLLGIYFIENNDTIRGTLFLSLCGLCRSNSILFAPFVMYPFNRYVFIRIAVVLLPLAAFQYYSLLMINRARNAHEIFIPYSHIQKTFWEQGLFRFFTFKNIPNVFVGLPFILISLYVLWEYWTKRHRGHKKAPLNTQRFSTDMCAVILLIQTLITIFLIHWNMHFRFVSFNPLIYWTLAEKYYTTKSGLWKRVLFRFFFGFGIAYAVLFGCFYPPC</sequence>
<dbReference type="VEuPathDB" id="MicrosporidiaDB:ECU09_0560"/>
<keyword evidence="10 12" id="KW-1133">Transmembrane helix</keyword>
<feature type="transmembrane region" description="Helical" evidence="12">
    <location>
        <begin position="191"/>
        <end position="215"/>
    </location>
</feature>
<dbReference type="GO" id="GO:0004376">
    <property type="term" value="F:GPI mannosyltransferase activity"/>
    <property type="evidence" value="ECO:0007669"/>
    <property type="project" value="InterPro"/>
</dbReference>
<dbReference type="VEuPathDB" id="MicrosporidiaDB:AEWQ_090580"/>
<evidence type="ECO:0000256" key="9">
    <source>
        <dbReference type="ARBA" id="ARBA00022824"/>
    </source>
</evidence>
<dbReference type="GO" id="GO:0006506">
    <property type="term" value="P:GPI anchor biosynthetic process"/>
    <property type="evidence" value="ECO:0007669"/>
    <property type="project" value="UniProtKB-UniPathway"/>
</dbReference>